<evidence type="ECO:0000313" key="1">
    <source>
        <dbReference type="EMBL" id="KTD48436.1"/>
    </source>
</evidence>
<sequence length="75" mass="8344">MSSHPLNVRCHVHLASRVHLVHRDASFVGANFDASYDATCSGIESNAIYVHPNATYHVHHEVSNEVDDGHWQPIS</sequence>
<gene>
    <name evidence="1" type="ORF">Lrub_0787</name>
</gene>
<dbReference type="STRING" id="458.Lrub_0787"/>
<dbReference type="PATRIC" id="fig|458.5.peg.820"/>
<dbReference type="AlphaFoldDB" id="A0A0W0XVL0"/>
<dbReference type="RefSeq" id="WP_162263124.1">
    <property type="nucleotide sequence ID" value="NZ_CAAAIN010000001.1"/>
</dbReference>
<name>A0A0W0XVL0_9GAMM</name>
<evidence type="ECO:0000313" key="2">
    <source>
        <dbReference type="Proteomes" id="UP000054608"/>
    </source>
</evidence>
<comment type="caution">
    <text evidence="1">The sequence shown here is derived from an EMBL/GenBank/DDBJ whole genome shotgun (WGS) entry which is preliminary data.</text>
</comment>
<dbReference type="EMBL" id="LNYT01000007">
    <property type="protein sequence ID" value="KTD48436.1"/>
    <property type="molecule type" value="Genomic_DNA"/>
</dbReference>
<keyword evidence="2" id="KW-1185">Reference proteome</keyword>
<accession>A0A0W0XVL0</accession>
<reference evidence="1 2" key="1">
    <citation type="submission" date="2015-11" db="EMBL/GenBank/DDBJ databases">
        <title>Genomic analysis of 38 Legionella species identifies large and diverse effector repertoires.</title>
        <authorList>
            <person name="Burstein D."/>
            <person name="Amaro F."/>
            <person name="Zusman T."/>
            <person name="Lifshitz Z."/>
            <person name="Cohen O."/>
            <person name="Gilbert J.A."/>
            <person name="Pupko T."/>
            <person name="Shuman H.A."/>
            <person name="Segal G."/>
        </authorList>
    </citation>
    <scope>NUCLEOTIDE SEQUENCE [LARGE SCALE GENOMIC DNA]</scope>
    <source>
        <strain evidence="1 2">WA-270A-C2</strain>
    </source>
</reference>
<organism evidence="1 2">
    <name type="scientific">Legionella rubrilucens</name>
    <dbReference type="NCBI Taxonomy" id="458"/>
    <lineage>
        <taxon>Bacteria</taxon>
        <taxon>Pseudomonadati</taxon>
        <taxon>Pseudomonadota</taxon>
        <taxon>Gammaproteobacteria</taxon>
        <taxon>Legionellales</taxon>
        <taxon>Legionellaceae</taxon>
        <taxon>Legionella</taxon>
    </lineage>
</organism>
<proteinExistence type="predicted"/>
<dbReference type="Proteomes" id="UP000054608">
    <property type="component" value="Unassembled WGS sequence"/>
</dbReference>
<protein>
    <submittedName>
        <fullName evidence="1">Uncharacterized protein</fullName>
    </submittedName>
</protein>